<dbReference type="Proteomes" id="UP001629953">
    <property type="component" value="Unassembled WGS sequence"/>
</dbReference>
<proteinExistence type="predicted"/>
<sequence>MVKTKQVNQPLIRRRRLVILLLAATTLVVAAVAVSYYGFYYHPQIVNPLVGRWRSAEPYFGKTEELVFTERGVLRHGSLINTQYKIQGRTIYVTTNVDSYKYEISRDLERLFIRMPRVGKLTYNRVGPVPKALLESK</sequence>
<dbReference type="RefSeq" id="WP_408622369.1">
    <property type="nucleotide sequence ID" value="NZ_JBEQCT010000001.1"/>
</dbReference>
<gene>
    <name evidence="1" type="ORF">ABUE30_03995</name>
</gene>
<comment type="caution">
    <text evidence="1">The sequence shown here is derived from an EMBL/GenBank/DDBJ whole genome shotgun (WGS) entry which is preliminary data.</text>
</comment>
<accession>A0ABW9G5A6</accession>
<dbReference type="Pfam" id="PF11012">
    <property type="entry name" value="DUF2850"/>
    <property type="match status" value="1"/>
</dbReference>
<protein>
    <submittedName>
        <fullName evidence="1">DUF2850 domain-containing protein</fullName>
    </submittedName>
</protein>
<reference evidence="1 2" key="1">
    <citation type="journal article" date="2013" name="Int. J. Syst. Evol. Microbiol.">
        <title>Celerinatantimonas yamalensis sp. nov., a cold-adapted diazotrophic bacterium from a cold permafrost brine.</title>
        <authorList>
            <person name="Shcherbakova V."/>
            <person name="Chuvilskaya N."/>
            <person name="Rivkina E."/>
            <person name="Demidov N."/>
            <person name="Uchaeva V."/>
            <person name="Suetin S."/>
            <person name="Suzina N."/>
            <person name="Gilichinsky D."/>
        </authorList>
    </citation>
    <scope>NUCLEOTIDE SEQUENCE [LARGE SCALE GENOMIC DNA]</scope>
    <source>
        <strain evidence="1 2">C7</strain>
    </source>
</reference>
<evidence type="ECO:0000313" key="1">
    <source>
        <dbReference type="EMBL" id="MFM2484233.1"/>
    </source>
</evidence>
<dbReference type="InterPro" id="IPR021271">
    <property type="entry name" value="DUF2850"/>
</dbReference>
<evidence type="ECO:0000313" key="2">
    <source>
        <dbReference type="Proteomes" id="UP001629953"/>
    </source>
</evidence>
<organism evidence="1 2">
    <name type="scientific">Celerinatantimonas yamalensis</name>
    <dbReference type="NCBI Taxonomy" id="559956"/>
    <lineage>
        <taxon>Bacteria</taxon>
        <taxon>Pseudomonadati</taxon>
        <taxon>Pseudomonadota</taxon>
        <taxon>Gammaproteobacteria</taxon>
        <taxon>Celerinatantimonadaceae</taxon>
        <taxon>Celerinatantimonas</taxon>
    </lineage>
</organism>
<dbReference type="EMBL" id="JBEQCT010000001">
    <property type="protein sequence ID" value="MFM2484233.1"/>
    <property type="molecule type" value="Genomic_DNA"/>
</dbReference>
<name>A0ABW9G5A6_9GAMM</name>
<keyword evidence="2" id="KW-1185">Reference proteome</keyword>